<proteinExistence type="predicted"/>
<organism evidence="2 3">
    <name type="scientific">Tegillarca granosa</name>
    <name type="common">Malaysian cockle</name>
    <name type="synonym">Anadara granosa</name>
    <dbReference type="NCBI Taxonomy" id="220873"/>
    <lineage>
        <taxon>Eukaryota</taxon>
        <taxon>Metazoa</taxon>
        <taxon>Spiralia</taxon>
        <taxon>Lophotrochozoa</taxon>
        <taxon>Mollusca</taxon>
        <taxon>Bivalvia</taxon>
        <taxon>Autobranchia</taxon>
        <taxon>Pteriomorphia</taxon>
        <taxon>Arcoida</taxon>
        <taxon>Arcoidea</taxon>
        <taxon>Arcidae</taxon>
        <taxon>Tegillarca</taxon>
    </lineage>
</organism>
<dbReference type="Proteomes" id="UP001217089">
    <property type="component" value="Unassembled WGS sequence"/>
</dbReference>
<evidence type="ECO:0000256" key="1">
    <source>
        <dbReference type="SAM" id="SignalP"/>
    </source>
</evidence>
<evidence type="ECO:0008006" key="4">
    <source>
        <dbReference type="Google" id="ProtNLM"/>
    </source>
</evidence>
<protein>
    <recommendedName>
        <fullName evidence="4">Ig-like domain-containing protein</fullName>
    </recommendedName>
</protein>
<feature type="chain" id="PRO_5045239380" description="Ig-like domain-containing protein" evidence="1">
    <location>
        <begin position="18"/>
        <end position="375"/>
    </location>
</feature>
<feature type="signal peptide" evidence="1">
    <location>
        <begin position="1"/>
        <end position="17"/>
    </location>
</feature>
<keyword evidence="3" id="KW-1185">Reference proteome</keyword>
<sequence>MADVYLFLVLFITFVLAHSQTITKRNCFSCCNCGDVGPVDPYLIRGQKAVLWCQVDQSNNLTADRLYFLRGNDHFDYNSTISADKKRLNIEFDVGDPREYKGTYYCFVNTSSLPNLNLRSPVVGRQKVLVENKVKNVTDLKCRIYRPTEEMRCTWNFNNDSYYLDEKTIQVNFRAYSGIFYACPKMVNKRECFFNFAGSSNYVPVDVGKWKVFATVVNIMNNESTTTSLSFNSENVTLIEAVSNPKVHMDGNNCFLFSFDPLQGNIVQDALVKLSYHGKERIYKYEEHSLKSPPVCGILPFVHYKVAIQIKVSWFMLWGQSAYVDAFNPTISNSDSIKQTIWGLIRNGSLVVNAPIKYQPNLVPTVSRGYKVWCY</sequence>
<evidence type="ECO:0000313" key="3">
    <source>
        <dbReference type="Proteomes" id="UP001217089"/>
    </source>
</evidence>
<accession>A0ABQ9EK15</accession>
<reference evidence="2 3" key="1">
    <citation type="submission" date="2022-12" db="EMBL/GenBank/DDBJ databases">
        <title>Chromosome-level genome of Tegillarca granosa.</title>
        <authorList>
            <person name="Kim J."/>
        </authorList>
    </citation>
    <scope>NUCLEOTIDE SEQUENCE [LARGE SCALE GENOMIC DNA]</scope>
    <source>
        <strain evidence="2">Teg-2019</strain>
        <tissue evidence="2">Adductor muscle</tissue>
    </source>
</reference>
<dbReference type="EMBL" id="JARBDR010000813">
    <property type="protein sequence ID" value="KAJ8305614.1"/>
    <property type="molecule type" value="Genomic_DNA"/>
</dbReference>
<evidence type="ECO:0000313" key="2">
    <source>
        <dbReference type="EMBL" id="KAJ8305614.1"/>
    </source>
</evidence>
<name>A0ABQ9EK15_TEGGR</name>
<keyword evidence="1" id="KW-0732">Signal</keyword>
<gene>
    <name evidence="2" type="ORF">KUTeg_016159</name>
</gene>
<comment type="caution">
    <text evidence="2">The sequence shown here is derived from an EMBL/GenBank/DDBJ whole genome shotgun (WGS) entry which is preliminary data.</text>
</comment>